<evidence type="ECO:0008006" key="4">
    <source>
        <dbReference type="Google" id="ProtNLM"/>
    </source>
</evidence>
<feature type="transmembrane region" description="Helical" evidence="1">
    <location>
        <begin position="20"/>
        <end position="43"/>
    </location>
</feature>
<name>A0A2N0X7P7_9CORY</name>
<sequence>MAGFSPEPRERVVVDVSAPLSTLTLPALEAILLTGVAWIVIGYLDRPEVAVSLDLRNALVGLWALGLCWRLVLPLCRARRQRFMVTTRRILVRGPGLGARTDEMPLRYVRGARKKGRGRLALGLMGYDRPLVFARIPRPKRVAQAIDGLTRW</sequence>
<keyword evidence="1" id="KW-0812">Transmembrane</keyword>
<proteinExistence type="predicted"/>
<comment type="caution">
    <text evidence="2">The sequence shown here is derived from an EMBL/GenBank/DDBJ whole genome shotgun (WGS) entry which is preliminary data.</text>
</comment>
<evidence type="ECO:0000256" key="1">
    <source>
        <dbReference type="SAM" id="Phobius"/>
    </source>
</evidence>
<keyword evidence="1" id="KW-0472">Membrane</keyword>
<protein>
    <recommendedName>
        <fullName evidence="4">DUF304 domain-containing protein</fullName>
    </recommendedName>
</protein>
<feature type="transmembrane region" description="Helical" evidence="1">
    <location>
        <begin position="55"/>
        <end position="73"/>
    </location>
</feature>
<reference evidence="2 3" key="1">
    <citation type="submission" date="2017-12" db="EMBL/GenBank/DDBJ databases">
        <title>Corynebacterium mastitidis 16-1433 Genome.</title>
        <authorList>
            <person name="Gulvik C.A."/>
        </authorList>
    </citation>
    <scope>NUCLEOTIDE SEQUENCE [LARGE SCALE GENOMIC DNA]</scope>
    <source>
        <strain evidence="2 3">16-1433</strain>
    </source>
</reference>
<dbReference type="STRING" id="1121365.GCA_000375365_01222"/>
<gene>
    <name evidence="2" type="ORF">CXB45_05740</name>
</gene>
<evidence type="ECO:0000313" key="2">
    <source>
        <dbReference type="EMBL" id="PKF68735.1"/>
    </source>
</evidence>
<dbReference type="AlphaFoldDB" id="A0A2N0X7P7"/>
<dbReference type="OrthoDB" id="4413216at2"/>
<evidence type="ECO:0000313" key="3">
    <source>
        <dbReference type="Proteomes" id="UP000233249"/>
    </source>
</evidence>
<organism evidence="2 3">
    <name type="scientific">Corynebacterium mastitidis</name>
    <dbReference type="NCBI Taxonomy" id="161890"/>
    <lineage>
        <taxon>Bacteria</taxon>
        <taxon>Bacillati</taxon>
        <taxon>Actinomycetota</taxon>
        <taxon>Actinomycetes</taxon>
        <taxon>Mycobacteriales</taxon>
        <taxon>Corynebacteriaceae</taxon>
        <taxon>Corynebacterium</taxon>
    </lineage>
</organism>
<dbReference type="Proteomes" id="UP000233249">
    <property type="component" value="Unassembled WGS sequence"/>
</dbReference>
<accession>A0A2N0X7P7</accession>
<dbReference type="RefSeq" id="WP_101173591.1">
    <property type="nucleotide sequence ID" value="NZ_JAKRKB010000003.1"/>
</dbReference>
<dbReference type="EMBL" id="PJAF01000013">
    <property type="protein sequence ID" value="PKF68735.1"/>
    <property type="molecule type" value="Genomic_DNA"/>
</dbReference>
<keyword evidence="1" id="KW-1133">Transmembrane helix</keyword>